<keyword evidence="1" id="KW-1133">Transmembrane helix</keyword>
<dbReference type="Proteomes" id="UP000035034">
    <property type="component" value="Unassembled WGS sequence"/>
</dbReference>
<evidence type="ECO:0008006" key="4">
    <source>
        <dbReference type="Google" id="ProtNLM"/>
    </source>
</evidence>
<sequence length="180" mass="19359">MTADSDQTRADATTGSARADAAAAISDRRRAALLGALAVVVMVLVGLVTWQWTRLSDENAIEDARSQLRAQAGTIVAQVLSRGTYWDADRIRARGLVTDAYARRNELDKKGPGLVTDYATHWKPTTVAIVDADATSGTVLIDGNSIRVIQAAPSPTPQTLSVQFVSIDGRWLVDQIDVVR</sequence>
<protein>
    <recommendedName>
        <fullName evidence="4">Mce-associated membrane protein</fullName>
    </recommendedName>
</protein>
<keyword evidence="1" id="KW-0812">Transmembrane</keyword>
<evidence type="ECO:0000313" key="3">
    <source>
        <dbReference type="Proteomes" id="UP000035034"/>
    </source>
</evidence>
<dbReference type="RefSeq" id="WP_007318867.1">
    <property type="nucleotide sequence ID" value="NZ_BAEH01000091.1"/>
</dbReference>
<evidence type="ECO:0000313" key="2">
    <source>
        <dbReference type="EMBL" id="GAB19532.1"/>
    </source>
</evidence>
<name>H0R381_9ACTN</name>
<evidence type="ECO:0000256" key="1">
    <source>
        <dbReference type="SAM" id="Phobius"/>
    </source>
</evidence>
<reference evidence="2 3" key="1">
    <citation type="submission" date="2011-12" db="EMBL/GenBank/DDBJ databases">
        <title>Whole genome shotgun sequence of Gordonia effusa NBRC 100432.</title>
        <authorList>
            <person name="Yoshida I."/>
            <person name="Takarada H."/>
            <person name="Hosoyama A."/>
            <person name="Tsuchikane K."/>
            <person name="Katsumata H."/>
            <person name="Yamazaki S."/>
            <person name="Fujita N."/>
        </authorList>
    </citation>
    <scope>NUCLEOTIDE SEQUENCE [LARGE SCALE GENOMIC DNA]</scope>
    <source>
        <strain evidence="2 3">NBRC 100432</strain>
    </source>
</reference>
<proteinExistence type="predicted"/>
<gene>
    <name evidence="2" type="ORF">GOEFS_091_00240</name>
</gene>
<keyword evidence="1" id="KW-0472">Membrane</keyword>
<accession>H0R381</accession>
<dbReference type="AlphaFoldDB" id="H0R381"/>
<comment type="caution">
    <text evidence="2">The sequence shown here is derived from an EMBL/GenBank/DDBJ whole genome shotgun (WGS) entry which is preliminary data.</text>
</comment>
<dbReference type="STRING" id="1077974.GOEFS_091_00240"/>
<keyword evidence="3" id="KW-1185">Reference proteome</keyword>
<feature type="transmembrane region" description="Helical" evidence="1">
    <location>
        <begin position="31"/>
        <end position="52"/>
    </location>
</feature>
<organism evidence="2 3">
    <name type="scientific">Gordonia effusa NBRC 100432</name>
    <dbReference type="NCBI Taxonomy" id="1077974"/>
    <lineage>
        <taxon>Bacteria</taxon>
        <taxon>Bacillati</taxon>
        <taxon>Actinomycetota</taxon>
        <taxon>Actinomycetes</taxon>
        <taxon>Mycobacteriales</taxon>
        <taxon>Gordoniaceae</taxon>
        <taxon>Gordonia</taxon>
    </lineage>
</organism>
<dbReference type="OrthoDB" id="9793824at2"/>
<dbReference type="EMBL" id="BAEH01000091">
    <property type="protein sequence ID" value="GAB19532.1"/>
    <property type="molecule type" value="Genomic_DNA"/>
</dbReference>